<name>A0A328C6I8_9DELT</name>
<reference evidence="1 2" key="1">
    <citation type="submission" date="2018-05" db="EMBL/GenBank/DDBJ databases">
        <title>Lujinxingia marina gen. nov. sp. nov., a new facultative anaerobic member of the class Deltaproteobacteria, and proposal of Lujinxingaceae fam. nov.</title>
        <authorList>
            <person name="Li C.-M."/>
        </authorList>
    </citation>
    <scope>NUCLEOTIDE SEQUENCE [LARGE SCALE GENOMIC DNA]</scope>
    <source>
        <strain evidence="1 2">B210</strain>
    </source>
</reference>
<protein>
    <recommendedName>
        <fullName evidence="3">Transposase IS4-like domain-containing protein</fullName>
    </recommendedName>
</protein>
<dbReference type="EMBL" id="QHKO01000004">
    <property type="protein sequence ID" value="RAL22422.1"/>
    <property type="molecule type" value="Genomic_DNA"/>
</dbReference>
<comment type="caution">
    <text evidence="1">The sequence shown here is derived from an EMBL/GenBank/DDBJ whole genome shotgun (WGS) entry which is preliminary data.</text>
</comment>
<proteinExistence type="predicted"/>
<gene>
    <name evidence="1" type="ORF">DL240_11280</name>
</gene>
<dbReference type="SUPFAM" id="SSF53098">
    <property type="entry name" value="Ribonuclease H-like"/>
    <property type="match status" value="1"/>
</dbReference>
<evidence type="ECO:0008006" key="3">
    <source>
        <dbReference type="Google" id="ProtNLM"/>
    </source>
</evidence>
<evidence type="ECO:0000313" key="1">
    <source>
        <dbReference type="EMBL" id="RAL22422.1"/>
    </source>
</evidence>
<dbReference type="AlphaFoldDB" id="A0A328C6I8"/>
<organism evidence="1 2">
    <name type="scientific">Lujinxingia litoralis</name>
    <dbReference type="NCBI Taxonomy" id="2211119"/>
    <lineage>
        <taxon>Bacteria</taxon>
        <taxon>Deltaproteobacteria</taxon>
        <taxon>Bradymonadales</taxon>
        <taxon>Lujinxingiaceae</taxon>
        <taxon>Lujinxingia</taxon>
    </lineage>
</organism>
<dbReference type="OrthoDB" id="5509546at2"/>
<dbReference type="InterPro" id="IPR012337">
    <property type="entry name" value="RNaseH-like_sf"/>
</dbReference>
<dbReference type="RefSeq" id="WP_111729994.1">
    <property type="nucleotide sequence ID" value="NZ_QHKO01000004.1"/>
</dbReference>
<accession>A0A328C6I8</accession>
<keyword evidence="2" id="KW-1185">Reference proteome</keyword>
<evidence type="ECO:0000313" key="2">
    <source>
        <dbReference type="Proteomes" id="UP000249169"/>
    </source>
</evidence>
<sequence length="115" mass="13066">MRFDVNVVEVCEVRTPKGKAPVRWLPVTARAIDTDENCGHIVDLDRARWQIKEYFKSLKTGSTYLNSQHRSAHTRLATLSVKAMVAWNLFVIRYLVATTKTSKAAAGSHPHNLRF</sequence>
<dbReference type="Gene3D" id="3.90.350.10">
    <property type="entry name" value="Transposase Inhibitor Protein From Tn5, Chain A, domain 1"/>
    <property type="match status" value="1"/>
</dbReference>
<dbReference type="Proteomes" id="UP000249169">
    <property type="component" value="Unassembled WGS sequence"/>
</dbReference>